<proteinExistence type="predicted"/>
<keyword evidence="1" id="KW-0812">Transmembrane</keyword>
<evidence type="ECO:0000313" key="2">
    <source>
        <dbReference type="EMBL" id="WAA13067.1"/>
    </source>
</evidence>
<evidence type="ECO:0000256" key="1">
    <source>
        <dbReference type="SAM" id="Phobius"/>
    </source>
</evidence>
<organism evidence="2 3">
    <name type="scientific">Fervidibacillus halotolerans</name>
    <dbReference type="NCBI Taxonomy" id="2980027"/>
    <lineage>
        <taxon>Bacteria</taxon>
        <taxon>Bacillati</taxon>
        <taxon>Bacillota</taxon>
        <taxon>Bacilli</taxon>
        <taxon>Bacillales</taxon>
        <taxon>Bacillaceae</taxon>
        <taxon>Fervidibacillus</taxon>
    </lineage>
</organism>
<keyword evidence="3" id="KW-1185">Reference proteome</keyword>
<dbReference type="AlphaFoldDB" id="A0A9E8S120"/>
<dbReference type="RefSeq" id="WP_275421207.1">
    <property type="nucleotide sequence ID" value="NZ_CP106877.1"/>
</dbReference>
<gene>
    <name evidence="2" type="ORF">OE105_02765</name>
</gene>
<keyword evidence="1" id="KW-1133">Transmembrane helix</keyword>
<evidence type="ECO:0000313" key="3">
    <source>
        <dbReference type="Proteomes" id="UP001164726"/>
    </source>
</evidence>
<dbReference type="EMBL" id="CP106877">
    <property type="protein sequence ID" value="WAA13067.1"/>
    <property type="molecule type" value="Genomic_DNA"/>
</dbReference>
<sequence>MNKFFIDYFFISSLIIIITAFFGNVLQFFGKIFRKKEKRYEYIRVREKNQKNWKRIGGVNK</sequence>
<accession>A0A9E8S120</accession>
<keyword evidence="1" id="KW-0472">Membrane</keyword>
<protein>
    <submittedName>
        <fullName evidence="2">Uncharacterized protein</fullName>
    </submittedName>
</protein>
<dbReference type="KEGG" id="fhl:OE105_02765"/>
<dbReference type="Proteomes" id="UP001164726">
    <property type="component" value="Chromosome"/>
</dbReference>
<name>A0A9E8S120_9BACI</name>
<reference evidence="2" key="1">
    <citation type="submission" date="2022-09" db="EMBL/GenBank/DDBJ databases">
        <title>Complete Genomes of Fervidibacillus albus and Fervidibacillus halotolerans isolated from tidal flat sediments.</title>
        <authorList>
            <person name="Kwon K.K."/>
            <person name="Yang S.-H."/>
            <person name="Park M.J."/>
            <person name="Oh H.-M."/>
        </authorList>
    </citation>
    <scope>NUCLEOTIDE SEQUENCE</scope>
    <source>
        <strain evidence="2">MEBiC13594</strain>
    </source>
</reference>
<feature type="transmembrane region" description="Helical" evidence="1">
    <location>
        <begin position="6"/>
        <end position="29"/>
    </location>
</feature>